<dbReference type="Pfam" id="PF13704">
    <property type="entry name" value="Glyco_tranf_2_4"/>
    <property type="match status" value="1"/>
</dbReference>
<organism evidence="1 2">
    <name type="scientific">Paragemmobacter ruber</name>
    <dbReference type="NCBI Taxonomy" id="1985673"/>
    <lineage>
        <taxon>Bacteria</taxon>
        <taxon>Pseudomonadati</taxon>
        <taxon>Pseudomonadota</taxon>
        <taxon>Alphaproteobacteria</taxon>
        <taxon>Rhodobacterales</taxon>
        <taxon>Paracoccaceae</taxon>
        <taxon>Paragemmobacter</taxon>
    </lineage>
</organism>
<name>A0ABW9Y1P5_9RHOB</name>
<evidence type="ECO:0008006" key="3">
    <source>
        <dbReference type="Google" id="ProtNLM"/>
    </source>
</evidence>
<gene>
    <name evidence="1" type="ORF">GU920_02720</name>
</gene>
<keyword evidence="2" id="KW-1185">Reference proteome</keyword>
<evidence type="ECO:0000313" key="1">
    <source>
        <dbReference type="EMBL" id="NBE06433.1"/>
    </source>
</evidence>
<comment type="caution">
    <text evidence="1">The sequence shown here is derived from an EMBL/GenBank/DDBJ whole genome shotgun (WGS) entry which is preliminary data.</text>
</comment>
<proteinExistence type="predicted"/>
<accession>A0ABW9Y1P5</accession>
<reference evidence="2" key="1">
    <citation type="submission" date="2020-01" db="EMBL/GenBank/DDBJ databases">
        <title>Sphingomonas sp. strain CSW-10.</title>
        <authorList>
            <person name="Chen W.-M."/>
        </authorList>
    </citation>
    <scope>NUCLEOTIDE SEQUENCE [LARGE SCALE GENOMIC DNA]</scope>
    <source>
        <strain evidence="2">CCP-1</strain>
    </source>
</reference>
<dbReference type="RefSeq" id="WP_161765434.1">
    <property type="nucleotide sequence ID" value="NZ_JAAATW010000001.1"/>
</dbReference>
<dbReference type="EMBL" id="JAAATW010000001">
    <property type="protein sequence ID" value="NBE06433.1"/>
    <property type="molecule type" value="Genomic_DNA"/>
</dbReference>
<sequence>MTARWSLVSTMHGLPETILPCVAHHLQTDAEKLYIYLDAPNPPVEAALADHPRCIVTVCDDDYWAARPKGRPAGVVRRQLVNLRHAKRRAESDWLVHVDSDEFLVPTDPATPFSLSRELALVPSHHDWARIAPMERVLLPGQDQQTIFDGVFRAQTEDRVLIAAAYRDAAMFLQNGLSGHSRGKIAFRRTTQLALGLHDLSARKGPEATDESAPEDLPPFTALKATRLLHFEGWTALHWTSKLLRFVEAGRTTGHNRGRRAAVNFMATEPDGHARLALFDRVQRLSETGLDLLSREGVLRTAPFAVAGQVIETFPKVALNFSAAAFDAHLRLADADFMQRNGL</sequence>
<evidence type="ECO:0000313" key="2">
    <source>
        <dbReference type="Proteomes" id="UP001517376"/>
    </source>
</evidence>
<dbReference type="Proteomes" id="UP001517376">
    <property type="component" value="Unassembled WGS sequence"/>
</dbReference>
<protein>
    <recommendedName>
        <fullName evidence="3">Glycosyl transferase family 2</fullName>
    </recommendedName>
</protein>